<dbReference type="Proteomes" id="UP001589818">
    <property type="component" value="Unassembled WGS sequence"/>
</dbReference>
<name>A0ABV6JFR6_9BACL</name>
<organism evidence="1 2">
    <name type="scientific">Paenibacillus mendelii</name>
    <dbReference type="NCBI Taxonomy" id="206163"/>
    <lineage>
        <taxon>Bacteria</taxon>
        <taxon>Bacillati</taxon>
        <taxon>Bacillota</taxon>
        <taxon>Bacilli</taxon>
        <taxon>Bacillales</taxon>
        <taxon>Paenibacillaceae</taxon>
        <taxon>Paenibacillus</taxon>
    </lineage>
</organism>
<keyword evidence="2" id="KW-1185">Reference proteome</keyword>
<proteinExistence type="predicted"/>
<comment type="caution">
    <text evidence="1">The sequence shown here is derived from an EMBL/GenBank/DDBJ whole genome shotgun (WGS) entry which is preliminary data.</text>
</comment>
<protein>
    <submittedName>
        <fullName evidence="1">Glycoside hydrolase family 172 protein</fullName>
    </submittedName>
</protein>
<evidence type="ECO:0000313" key="2">
    <source>
        <dbReference type="Proteomes" id="UP001589818"/>
    </source>
</evidence>
<dbReference type="EMBL" id="JBHLVF010000041">
    <property type="protein sequence ID" value="MFC0394289.1"/>
    <property type="molecule type" value="Genomic_DNA"/>
</dbReference>
<dbReference type="RefSeq" id="WP_204815445.1">
    <property type="nucleotide sequence ID" value="NZ_JANHOF010000001.1"/>
</dbReference>
<accession>A0ABV6JFR6</accession>
<dbReference type="InterPro" id="IPR021345">
    <property type="entry name" value="DUF2961"/>
</dbReference>
<dbReference type="Pfam" id="PF11175">
    <property type="entry name" value="DUF2961"/>
    <property type="match status" value="1"/>
</dbReference>
<reference evidence="1 2" key="1">
    <citation type="submission" date="2024-09" db="EMBL/GenBank/DDBJ databases">
        <authorList>
            <person name="Sun Q."/>
            <person name="Mori K."/>
        </authorList>
    </citation>
    <scope>NUCLEOTIDE SEQUENCE [LARGE SCALE GENOMIC DNA]</scope>
    <source>
        <strain evidence="1 2">CCM 4839</strain>
    </source>
</reference>
<gene>
    <name evidence="1" type="ORF">ACFFJ8_23360</name>
</gene>
<sequence length="217" mass="24869">MNSLNSLFQLRHDLSTKRISSFDRKGGFHDSIRIEAGETRGIAEIEHAGIIKHIWITMNSEDPMIRRNAVIRMYWDGEANPSVEAPIGDFFGQGWGEKYNYSSLPMAAAPQDGQALNCYFPMPFGNGARITIQNESDQPIMMFFFYVDYEVHPAIGLEAGRFHAYWNRELTEPRDGDENEWLILDPNDVYNTTDRDNYLFADIEGSGHFVGVHYFVD</sequence>
<dbReference type="GO" id="GO:0016787">
    <property type="term" value="F:hydrolase activity"/>
    <property type="evidence" value="ECO:0007669"/>
    <property type="project" value="UniProtKB-KW"/>
</dbReference>
<evidence type="ECO:0000313" key="1">
    <source>
        <dbReference type="EMBL" id="MFC0394289.1"/>
    </source>
</evidence>
<dbReference type="Gene3D" id="2.60.120.1390">
    <property type="match status" value="1"/>
</dbReference>
<keyword evidence="1" id="KW-0378">Hydrolase</keyword>